<keyword evidence="3" id="KW-0472">Membrane</keyword>
<feature type="coiled-coil region" evidence="1">
    <location>
        <begin position="59"/>
        <end position="97"/>
    </location>
</feature>
<accession>A0ABR1YFW6</accession>
<comment type="caution">
    <text evidence="4">The sequence shown here is derived from an EMBL/GenBank/DDBJ whole genome shotgun (WGS) entry which is preliminary data.</text>
</comment>
<keyword evidence="3" id="KW-1133">Transmembrane helix</keyword>
<dbReference type="Proteomes" id="UP001492380">
    <property type="component" value="Unassembled WGS sequence"/>
</dbReference>
<sequence length="146" mass="17147">MEATWGVGGLSAAAICSTGYIYTEIQKRIWKRFCSCCDDVDDDDVETRVFDIEKGNVERDRVSKKMEEKLKKRNDFEEQLRAHKDETEQKLQAHKTEMALYPPGLLSPEHPATLRLETKQKLQAHKEHFQQQLRAREEHSEQFRAR</sequence>
<keyword evidence="3" id="KW-0812">Transmembrane</keyword>
<feature type="region of interest" description="Disordered" evidence="2">
    <location>
        <begin position="123"/>
        <end position="146"/>
    </location>
</feature>
<name>A0ABR1YFW6_9PEZI</name>
<organism evidence="4 5">
    <name type="scientific">Phyllosticta capitalensis</name>
    <dbReference type="NCBI Taxonomy" id="121624"/>
    <lineage>
        <taxon>Eukaryota</taxon>
        <taxon>Fungi</taxon>
        <taxon>Dikarya</taxon>
        <taxon>Ascomycota</taxon>
        <taxon>Pezizomycotina</taxon>
        <taxon>Dothideomycetes</taxon>
        <taxon>Dothideomycetes incertae sedis</taxon>
        <taxon>Botryosphaeriales</taxon>
        <taxon>Phyllostictaceae</taxon>
        <taxon>Phyllosticta</taxon>
    </lineage>
</organism>
<evidence type="ECO:0000256" key="1">
    <source>
        <dbReference type="SAM" id="Coils"/>
    </source>
</evidence>
<evidence type="ECO:0000313" key="4">
    <source>
        <dbReference type="EMBL" id="KAK8228813.1"/>
    </source>
</evidence>
<proteinExistence type="predicted"/>
<protein>
    <submittedName>
        <fullName evidence="4">Uncharacterized protein</fullName>
    </submittedName>
</protein>
<keyword evidence="1" id="KW-0175">Coiled coil</keyword>
<evidence type="ECO:0000313" key="5">
    <source>
        <dbReference type="Proteomes" id="UP001492380"/>
    </source>
</evidence>
<evidence type="ECO:0000256" key="3">
    <source>
        <dbReference type="SAM" id="Phobius"/>
    </source>
</evidence>
<feature type="transmembrane region" description="Helical" evidence="3">
    <location>
        <begin position="6"/>
        <end position="23"/>
    </location>
</feature>
<dbReference type="EMBL" id="JBBWRZ010000009">
    <property type="protein sequence ID" value="KAK8228813.1"/>
    <property type="molecule type" value="Genomic_DNA"/>
</dbReference>
<evidence type="ECO:0000256" key="2">
    <source>
        <dbReference type="SAM" id="MobiDB-lite"/>
    </source>
</evidence>
<keyword evidence="5" id="KW-1185">Reference proteome</keyword>
<gene>
    <name evidence="4" type="ORF">HDK90DRAFT_535788</name>
</gene>
<reference evidence="4 5" key="1">
    <citation type="submission" date="2024-04" db="EMBL/GenBank/DDBJ databases">
        <title>Phyllosticta paracitricarpa is synonymous to the EU quarantine fungus P. citricarpa based on phylogenomic analyses.</title>
        <authorList>
            <consortium name="Lawrence Berkeley National Laboratory"/>
            <person name="Van Ingen-Buijs V.A."/>
            <person name="Van Westerhoven A.C."/>
            <person name="Haridas S."/>
            <person name="Skiadas P."/>
            <person name="Martin F."/>
            <person name="Groenewald J.Z."/>
            <person name="Crous P.W."/>
            <person name="Seidl M.F."/>
        </authorList>
    </citation>
    <scope>NUCLEOTIDE SEQUENCE [LARGE SCALE GENOMIC DNA]</scope>
    <source>
        <strain evidence="4 5">CBS 123374</strain>
    </source>
</reference>